<feature type="domain" description="ABC transporter" evidence="12">
    <location>
        <begin position="401"/>
        <end position="646"/>
    </location>
</feature>
<comment type="similarity">
    <text evidence="2">Belongs to the ABC transporter superfamily. ABCB family. Multidrug resistance exporter (TC 3.A.1.201) subfamily.</text>
</comment>
<feature type="transmembrane region" description="Helical" evidence="11">
    <location>
        <begin position="203"/>
        <end position="222"/>
    </location>
</feature>
<feature type="transmembrane region" description="Helical" evidence="11">
    <location>
        <begin position="228"/>
        <end position="248"/>
    </location>
</feature>
<feature type="domain" description="ABC transporter" evidence="12">
    <location>
        <begin position="1043"/>
        <end position="1282"/>
    </location>
</feature>
<dbReference type="InterPro" id="IPR003439">
    <property type="entry name" value="ABC_transporter-like_ATP-bd"/>
</dbReference>
<keyword evidence="4" id="KW-1003">Cell membrane</keyword>
<keyword evidence="3" id="KW-0813">Transport</keyword>
<feature type="transmembrane region" description="Helical" evidence="11">
    <location>
        <begin position="65"/>
        <end position="87"/>
    </location>
</feature>
<keyword evidence="6" id="KW-0547">Nucleotide-binding</keyword>
<dbReference type="GO" id="GO:0015421">
    <property type="term" value="F:ABC-type oligopeptide transporter activity"/>
    <property type="evidence" value="ECO:0007669"/>
    <property type="project" value="TreeGrafter"/>
</dbReference>
<keyword evidence="15" id="KW-1185">Reference proteome</keyword>
<dbReference type="GeneID" id="9582789"/>
<dbReference type="Gene3D" id="1.20.1560.10">
    <property type="entry name" value="ABC transporter type 1, transmembrane domain"/>
    <property type="match status" value="1"/>
</dbReference>
<keyword evidence="10" id="KW-0325">Glycoprotein</keyword>
<dbReference type="SUPFAM" id="SSF52540">
    <property type="entry name" value="P-loop containing nucleoside triphosphate hydrolases"/>
    <property type="match status" value="2"/>
</dbReference>
<evidence type="ECO:0000256" key="5">
    <source>
        <dbReference type="ARBA" id="ARBA00022692"/>
    </source>
</evidence>
<dbReference type="OrthoDB" id="6500128at2759"/>
<dbReference type="GO" id="GO:0005886">
    <property type="term" value="C:plasma membrane"/>
    <property type="evidence" value="ECO:0007669"/>
    <property type="project" value="UniProtKB-SubCell"/>
</dbReference>
<feature type="domain" description="ABC transmembrane type-1" evidence="13">
    <location>
        <begin position="719"/>
        <end position="1008"/>
    </location>
</feature>
<feature type="transmembrane region" description="Helical" evidence="11">
    <location>
        <begin position="760"/>
        <end position="787"/>
    </location>
</feature>
<dbReference type="PANTHER" id="PTHR43394">
    <property type="entry name" value="ATP-DEPENDENT PERMEASE MDL1, MITOCHONDRIAL"/>
    <property type="match status" value="1"/>
</dbReference>
<evidence type="ECO:0000256" key="2">
    <source>
        <dbReference type="ARBA" id="ARBA00007577"/>
    </source>
</evidence>
<dbReference type="Pfam" id="PF00664">
    <property type="entry name" value="ABC_membrane"/>
    <property type="match status" value="2"/>
</dbReference>
<dbReference type="SMART" id="SM00382">
    <property type="entry name" value="AAA"/>
    <property type="match status" value="2"/>
</dbReference>
<comment type="caution">
    <text evidence="14">The sequence shown here is derived from an EMBL/GenBank/DDBJ whole genome shotgun (WGS) entry which is preliminary data.</text>
</comment>
<keyword evidence="7" id="KW-0067">ATP-binding</keyword>
<proteinExistence type="inferred from homology"/>
<keyword evidence="8 11" id="KW-1133">Transmembrane helix</keyword>
<organism evidence="14 15">
    <name type="scientific">Trichophyton verrucosum (strain HKI 0517)</name>
    <dbReference type="NCBI Taxonomy" id="663202"/>
    <lineage>
        <taxon>Eukaryota</taxon>
        <taxon>Fungi</taxon>
        <taxon>Dikarya</taxon>
        <taxon>Ascomycota</taxon>
        <taxon>Pezizomycotina</taxon>
        <taxon>Eurotiomycetes</taxon>
        <taxon>Eurotiomycetidae</taxon>
        <taxon>Onygenales</taxon>
        <taxon>Arthrodermataceae</taxon>
        <taxon>Trichophyton</taxon>
    </lineage>
</organism>
<feature type="transmembrane region" description="Helical" evidence="11">
    <location>
        <begin position="717"/>
        <end position="739"/>
    </location>
</feature>
<dbReference type="PROSITE" id="PS50929">
    <property type="entry name" value="ABC_TM1F"/>
    <property type="match status" value="2"/>
</dbReference>
<evidence type="ECO:0000256" key="6">
    <source>
        <dbReference type="ARBA" id="ARBA00022741"/>
    </source>
</evidence>
<dbReference type="PROSITE" id="PS50893">
    <property type="entry name" value="ABC_TRANSPORTER_2"/>
    <property type="match status" value="2"/>
</dbReference>
<keyword evidence="9 11" id="KW-0472">Membrane</keyword>
<dbReference type="Gene3D" id="3.40.50.300">
    <property type="entry name" value="P-loop containing nucleotide triphosphate hydrolases"/>
    <property type="match status" value="2"/>
</dbReference>
<gene>
    <name evidence="14" type="ORF">TRV_05687</name>
</gene>
<evidence type="ECO:0000256" key="4">
    <source>
        <dbReference type="ARBA" id="ARBA00022475"/>
    </source>
</evidence>
<feature type="domain" description="ABC transmembrane type-1" evidence="13">
    <location>
        <begin position="97"/>
        <end position="366"/>
    </location>
</feature>
<dbReference type="PANTHER" id="PTHR43394:SF18">
    <property type="entry name" value="ABC TRANSPORTER B FAMILY MEMBER 11-LIKE"/>
    <property type="match status" value="1"/>
</dbReference>
<evidence type="ECO:0000256" key="9">
    <source>
        <dbReference type="ARBA" id="ARBA00023136"/>
    </source>
</evidence>
<sequence>MVGNDERRESAQRKLLSGVARPAAYGTLTDVAADEQEALASQLRVEDVKLSFFSIFSYATWPETVLITICTVCAIVAGGLVPFTPVIRTASSIDRKLISSRIILAFARAESNGYSVKPLLDKYVVYYVYVLITALVTWFVSTAGFNFVGARVAHRIKMQYLAAVLKQNMALFDDNGSGDILSHLTDDTKAIQNAISSKLSQTISAFGTFITTIVVCFILDWVLMLEMIWSFALGYGVLYFGGKLTVLYSGRSIEASSAGSAVVEEALGSIKTATSLGMQPYIHAKYMNFLAQAAKHGFVLSSLNQLLLTICIASGYFNVALAFWQGSIRLTEGKTSFTSIVAISMISKSAAFCVLGVGSNLEAFAAATAGAGRLARIIQRVSLIDSSSDHGYIPERFDSTLELRKVRHIYPCRPNVVTLKDVSIKFPMGQITAIVGHSGSGKSSISNLLLRFYDPLAGRILLDGTDLSHYQLRWVRQQIAVVKQESFMFNRSIFENIACGFTGPRWETASSLERERAVYRAADIAQASEFIDQLPQGYDTVVGTRGSRLSGGQLQRIAIARALVRDPRILILDEATSALDSETEAKLLSTMAGKDSKRTTIVIAHRLSTICNSDNIIVLNAGRVVESGKHDDLLAAKSFYYDLVQAQDIGNKNRMSTSMIPETANVTPAHERDESPPATEVVHKVMAGDNDAKSRFSSLLWSMILFIFRLNEGESHWLIIGLICCIVVGFEEPASAVLFGKAITSISQPLDHADKIQSNASFYAWMFFALAVVMLIGFAVQGVTFAFSSEHLTKRVRSLALSQYLRMDISFFDKKENSAAALSGFLSNSTSDLTGLSGSALGAILICISSLVSGIIVGFALGWKLALVCFAVVPLMIGGGYLGIILVGEFERNNEVFANKAAEFAGETLNGIQTIAALTREKVALAEFEAILNSTKKDALGANLKASFMYALTQSAYYACMALSFWYGGQLILSGEYTLFQSIAVQSAMLMSAISAGLVFSWTPNIGQAKQAAASLQRLLTQKSSIDPSSPYGEKLTPMRGDIAFDSVSFSYPSRPNHRALDQVSFNIPAGANVAFVGATGSGKSTIISLIERFYDPIGGTVFVDSKPIRSLCLSEYRSRIGLVSQEPNLFSGTLKMNLILGQGENEKPTDEEIYDACREANIHDFIISLPDGYNTEVGSKGNQLSVGQKQRVVLARAILRRPRILLLDEATSALDSQSEASIQQALEKAKQGRTTITVAHRLSTVVNADRIYVMSDGRIVEAGTHTQLISLGGVYQRLYLASKSGQAL</sequence>
<evidence type="ECO:0000313" key="14">
    <source>
        <dbReference type="EMBL" id="EFE39630.1"/>
    </source>
</evidence>
<keyword evidence="5 11" id="KW-0812">Transmembrane</keyword>
<feature type="transmembrane region" description="Helical" evidence="11">
    <location>
        <begin position="836"/>
        <end position="858"/>
    </location>
</feature>
<dbReference type="KEGG" id="tve:TRV_05687"/>
<feature type="transmembrane region" description="Helical" evidence="11">
    <location>
        <begin position="865"/>
        <end position="887"/>
    </location>
</feature>
<dbReference type="GO" id="GO:0005743">
    <property type="term" value="C:mitochondrial inner membrane"/>
    <property type="evidence" value="ECO:0007669"/>
    <property type="project" value="TreeGrafter"/>
</dbReference>
<feature type="transmembrane region" description="Helical" evidence="11">
    <location>
        <begin position="306"/>
        <end position="324"/>
    </location>
</feature>
<dbReference type="FunFam" id="3.40.50.300:FF:000967">
    <property type="entry name" value="ABC multidrug transporter mdr4"/>
    <property type="match status" value="1"/>
</dbReference>
<evidence type="ECO:0000256" key="10">
    <source>
        <dbReference type="ARBA" id="ARBA00023180"/>
    </source>
</evidence>
<evidence type="ECO:0000256" key="8">
    <source>
        <dbReference type="ARBA" id="ARBA00022989"/>
    </source>
</evidence>
<protein>
    <submittedName>
        <fullName evidence="14">Uncharacterized protein</fullName>
    </submittedName>
</protein>
<dbReference type="InterPro" id="IPR027417">
    <property type="entry name" value="P-loop_NTPase"/>
</dbReference>
<dbReference type="GO" id="GO:0005524">
    <property type="term" value="F:ATP binding"/>
    <property type="evidence" value="ECO:0007669"/>
    <property type="project" value="UniProtKB-KW"/>
</dbReference>
<dbReference type="Pfam" id="PF00005">
    <property type="entry name" value="ABC_tran"/>
    <property type="match status" value="2"/>
</dbReference>
<evidence type="ECO:0000256" key="7">
    <source>
        <dbReference type="ARBA" id="ARBA00022840"/>
    </source>
</evidence>
<dbReference type="PROSITE" id="PS00211">
    <property type="entry name" value="ABC_TRANSPORTER_1"/>
    <property type="match status" value="2"/>
</dbReference>
<dbReference type="EMBL" id="ACYE01000311">
    <property type="protein sequence ID" value="EFE39630.1"/>
    <property type="molecule type" value="Genomic_DNA"/>
</dbReference>
<accession>D4DEU7</accession>
<dbReference type="GO" id="GO:0016887">
    <property type="term" value="F:ATP hydrolysis activity"/>
    <property type="evidence" value="ECO:0007669"/>
    <property type="project" value="InterPro"/>
</dbReference>
<evidence type="ECO:0000313" key="15">
    <source>
        <dbReference type="Proteomes" id="UP000008383"/>
    </source>
</evidence>
<dbReference type="HOGENOM" id="CLU_000604_17_2_1"/>
<evidence type="ECO:0000256" key="3">
    <source>
        <dbReference type="ARBA" id="ARBA00022448"/>
    </source>
</evidence>
<dbReference type="Proteomes" id="UP000008383">
    <property type="component" value="Unassembled WGS sequence"/>
</dbReference>
<dbReference type="InterPro" id="IPR017871">
    <property type="entry name" value="ABC_transporter-like_CS"/>
</dbReference>
<reference evidence="15" key="1">
    <citation type="journal article" date="2011" name="Genome Biol.">
        <title>Comparative and functional genomics provide insights into the pathogenicity of dermatophytic fungi.</title>
        <authorList>
            <person name="Burmester A."/>
            <person name="Shelest E."/>
            <person name="Gloeckner G."/>
            <person name="Heddergott C."/>
            <person name="Schindler S."/>
            <person name="Staib P."/>
            <person name="Heidel A."/>
            <person name="Felder M."/>
            <person name="Petzold A."/>
            <person name="Szafranski K."/>
            <person name="Feuermann M."/>
            <person name="Pedruzzi I."/>
            <person name="Priebe S."/>
            <person name="Groth M."/>
            <person name="Winkler R."/>
            <person name="Li W."/>
            <person name="Kniemeyer O."/>
            <person name="Schroeckh V."/>
            <person name="Hertweck C."/>
            <person name="Hube B."/>
            <person name="White T.C."/>
            <person name="Platzer M."/>
            <person name="Guthke R."/>
            <person name="Heitman J."/>
            <person name="Woestemeyer J."/>
            <person name="Zipfel P.F."/>
            <person name="Monod M."/>
            <person name="Brakhage A.A."/>
        </authorList>
    </citation>
    <scope>NUCLEOTIDE SEQUENCE [LARGE SCALE GENOMIC DNA]</scope>
    <source>
        <strain evidence="15">HKI 0517</strain>
    </source>
</reference>
<dbReference type="InterPro" id="IPR003593">
    <property type="entry name" value="AAA+_ATPase"/>
</dbReference>
<evidence type="ECO:0000259" key="13">
    <source>
        <dbReference type="PROSITE" id="PS50929"/>
    </source>
</evidence>
<feature type="transmembrane region" description="Helical" evidence="11">
    <location>
        <begin position="124"/>
        <end position="148"/>
    </location>
</feature>
<dbReference type="InterPro" id="IPR011527">
    <property type="entry name" value="ABC1_TM_dom"/>
</dbReference>
<evidence type="ECO:0000256" key="1">
    <source>
        <dbReference type="ARBA" id="ARBA00004651"/>
    </source>
</evidence>
<evidence type="ECO:0000256" key="11">
    <source>
        <dbReference type="SAM" id="Phobius"/>
    </source>
</evidence>
<dbReference type="CDD" id="cd18578">
    <property type="entry name" value="ABC_6TM_Pgp_ABCB1_D2_like"/>
    <property type="match status" value="1"/>
</dbReference>
<dbReference type="CDD" id="cd18577">
    <property type="entry name" value="ABC_6TM_Pgp_ABCB1_D1_like"/>
    <property type="match status" value="1"/>
</dbReference>
<comment type="subcellular location">
    <subcellularLocation>
        <location evidence="1">Cell membrane</location>
        <topology evidence="1">Multi-pass membrane protein</topology>
    </subcellularLocation>
</comment>
<name>D4DEU7_TRIVH</name>
<dbReference type="RefSeq" id="XP_003020248.1">
    <property type="nucleotide sequence ID" value="XM_003020202.1"/>
</dbReference>
<dbReference type="SUPFAM" id="SSF90123">
    <property type="entry name" value="ABC transporter transmembrane region"/>
    <property type="match status" value="2"/>
</dbReference>
<evidence type="ECO:0000259" key="12">
    <source>
        <dbReference type="PROSITE" id="PS50893"/>
    </source>
</evidence>
<dbReference type="FunFam" id="3.40.50.300:FF:000913">
    <property type="entry name" value="ABC multidrug transporter SitT"/>
    <property type="match status" value="1"/>
</dbReference>
<dbReference type="InterPro" id="IPR036640">
    <property type="entry name" value="ABC1_TM_sf"/>
</dbReference>
<dbReference type="GO" id="GO:0090374">
    <property type="term" value="P:oligopeptide export from mitochondrion"/>
    <property type="evidence" value="ECO:0007669"/>
    <property type="project" value="TreeGrafter"/>
</dbReference>
<dbReference type="InterPro" id="IPR039421">
    <property type="entry name" value="Type_1_exporter"/>
</dbReference>
<dbReference type="CDD" id="cd03249">
    <property type="entry name" value="ABC_MTABC3_MDL1_MDL2"/>
    <property type="match status" value="1"/>
</dbReference>